<feature type="compositionally biased region" description="Polar residues" evidence="5">
    <location>
        <begin position="840"/>
        <end position="850"/>
    </location>
</feature>
<feature type="region of interest" description="Disordered" evidence="5">
    <location>
        <begin position="724"/>
        <end position="938"/>
    </location>
</feature>
<proteinExistence type="predicted"/>
<keyword evidence="3" id="KW-0862">Zinc</keyword>
<dbReference type="AlphaFoldDB" id="A0A8S9A6P6"/>
<dbReference type="CDD" id="cd19183">
    <property type="entry name" value="SET_SpSET3-like"/>
    <property type="match status" value="1"/>
</dbReference>
<feature type="compositionally biased region" description="Low complexity" evidence="5">
    <location>
        <begin position="824"/>
        <end position="839"/>
    </location>
</feature>
<evidence type="ECO:0000256" key="2">
    <source>
        <dbReference type="ARBA" id="ARBA00022771"/>
    </source>
</evidence>
<dbReference type="GO" id="GO:0034967">
    <property type="term" value="C:Set3 complex"/>
    <property type="evidence" value="ECO:0007669"/>
    <property type="project" value="TreeGrafter"/>
</dbReference>
<keyword evidence="4" id="KW-0156">Chromatin regulator</keyword>
<gene>
    <name evidence="8" type="ORF">SMACR_01755</name>
</gene>
<feature type="compositionally biased region" description="Basic residues" evidence="5">
    <location>
        <begin position="124"/>
        <end position="137"/>
    </location>
</feature>
<dbReference type="SUPFAM" id="SSF57903">
    <property type="entry name" value="FYVE/PHD zinc finger"/>
    <property type="match status" value="1"/>
</dbReference>
<feature type="compositionally biased region" description="Low complexity" evidence="5">
    <location>
        <begin position="173"/>
        <end position="188"/>
    </location>
</feature>
<dbReference type="SUPFAM" id="SSF82199">
    <property type="entry name" value="SET domain"/>
    <property type="match status" value="1"/>
</dbReference>
<evidence type="ECO:0000259" key="7">
    <source>
        <dbReference type="SMART" id="SM00317"/>
    </source>
</evidence>
<dbReference type="InterPro" id="IPR011011">
    <property type="entry name" value="Znf_FYVE_PHD"/>
</dbReference>
<feature type="compositionally biased region" description="Low complexity" evidence="5">
    <location>
        <begin position="596"/>
        <end position="620"/>
    </location>
</feature>
<dbReference type="EMBL" id="NMPR01000008">
    <property type="protein sequence ID" value="KAA8635842.1"/>
    <property type="molecule type" value="Genomic_DNA"/>
</dbReference>
<dbReference type="Gene3D" id="3.30.40.10">
    <property type="entry name" value="Zinc/RING finger domain, C3HC4 (zinc finger)"/>
    <property type="match status" value="1"/>
</dbReference>
<evidence type="ECO:0000256" key="5">
    <source>
        <dbReference type="SAM" id="MobiDB-lite"/>
    </source>
</evidence>
<feature type="region of interest" description="Disordered" evidence="5">
    <location>
        <begin position="480"/>
        <end position="710"/>
    </location>
</feature>
<feature type="compositionally biased region" description="Basic and acidic residues" evidence="5">
    <location>
        <begin position="563"/>
        <end position="582"/>
    </location>
</feature>
<dbReference type="InterPro" id="IPR046341">
    <property type="entry name" value="SET_dom_sf"/>
</dbReference>
<dbReference type="CDD" id="cd15570">
    <property type="entry name" value="PHD_Bye1p_SIZ1_like"/>
    <property type="match status" value="1"/>
</dbReference>
<protein>
    <recommendedName>
        <fullName evidence="10">SET domain-containing protein</fullName>
    </recommendedName>
</protein>
<dbReference type="GO" id="GO:0006325">
    <property type="term" value="P:chromatin organization"/>
    <property type="evidence" value="ECO:0007669"/>
    <property type="project" value="UniProtKB-KW"/>
</dbReference>
<evidence type="ECO:0008006" key="10">
    <source>
        <dbReference type="Google" id="ProtNLM"/>
    </source>
</evidence>
<dbReference type="Gene3D" id="2.170.270.10">
    <property type="entry name" value="SET domain"/>
    <property type="match status" value="1"/>
</dbReference>
<comment type="caution">
    <text evidence="8">The sequence shown here is derived from an EMBL/GenBank/DDBJ whole genome shotgun (WGS) entry which is preliminary data.</text>
</comment>
<dbReference type="InterPro" id="IPR019787">
    <property type="entry name" value="Znf_PHD-finger"/>
</dbReference>
<dbReference type="Pfam" id="PF00628">
    <property type="entry name" value="PHD"/>
    <property type="match status" value="1"/>
</dbReference>
<dbReference type="GO" id="GO:0070210">
    <property type="term" value="C:Rpd3L-Expanded complex"/>
    <property type="evidence" value="ECO:0007669"/>
    <property type="project" value="TreeGrafter"/>
</dbReference>
<dbReference type="PANTHER" id="PTHR46462:SF3">
    <property type="entry name" value="UPSET, ISOFORM A"/>
    <property type="match status" value="1"/>
</dbReference>
<dbReference type="OMA" id="IKCICSF"/>
<dbReference type="InterPro" id="IPR013083">
    <property type="entry name" value="Znf_RING/FYVE/PHD"/>
</dbReference>
<feature type="domain" description="Zinc finger PHD-type" evidence="6">
    <location>
        <begin position="46"/>
        <end position="95"/>
    </location>
</feature>
<evidence type="ECO:0000313" key="9">
    <source>
        <dbReference type="Proteomes" id="UP000433876"/>
    </source>
</evidence>
<dbReference type="GO" id="GO:0008270">
    <property type="term" value="F:zinc ion binding"/>
    <property type="evidence" value="ECO:0007669"/>
    <property type="project" value="UniProtKB-KW"/>
</dbReference>
<dbReference type="Proteomes" id="UP000433876">
    <property type="component" value="Unassembled WGS sequence"/>
</dbReference>
<name>A0A8S9A6P6_SORMA</name>
<reference evidence="8 9" key="1">
    <citation type="submission" date="2017-07" db="EMBL/GenBank/DDBJ databases">
        <title>Genome sequence of the Sordaria macrospora wild type strain R19027.</title>
        <authorList>
            <person name="Nowrousian M."/>
            <person name="Teichert I."/>
            <person name="Kueck U."/>
        </authorList>
    </citation>
    <scope>NUCLEOTIDE SEQUENCE [LARGE SCALE GENOMIC DNA]</scope>
    <source>
        <strain evidence="8 9">R19027</strain>
        <tissue evidence="8">Mycelium</tissue>
    </source>
</reference>
<evidence type="ECO:0000256" key="1">
    <source>
        <dbReference type="ARBA" id="ARBA00022723"/>
    </source>
</evidence>
<evidence type="ECO:0000313" key="8">
    <source>
        <dbReference type="EMBL" id="KAA8635842.1"/>
    </source>
</evidence>
<dbReference type="PANTHER" id="PTHR46462">
    <property type="entry name" value="UPSET, ISOFORM A"/>
    <property type="match status" value="1"/>
</dbReference>
<keyword evidence="1" id="KW-0479">Metal-binding</keyword>
<feature type="region of interest" description="Disordered" evidence="5">
    <location>
        <begin position="101"/>
        <end position="211"/>
    </location>
</feature>
<dbReference type="SMART" id="SM00317">
    <property type="entry name" value="SET"/>
    <property type="match status" value="1"/>
</dbReference>
<dbReference type="InterPro" id="IPR001214">
    <property type="entry name" value="SET_dom"/>
</dbReference>
<dbReference type="InterPro" id="IPR044435">
    <property type="entry name" value="Set3/4_SET"/>
</dbReference>
<evidence type="ECO:0000256" key="4">
    <source>
        <dbReference type="ARBA" id="ARBA00022853"/>
    </source>
</evidence>
<dbReference type="SMART" id="SM00249">
    <property type="entry name" value="PHD"/>
    <property type="match status" value="1"/>
</dbReference>
<dbReference type="VEuPathDB" id="FungiDB:SMAC_01755"/>
<feature type="compositionally biased region" description="Basic and acidic residues" evidence="5">
    <location>
        <begin position="724"/>
        <end position="733"/>
    </location>
</feature>
<organism evidence="8 9">
    <name type="scientific">Sordaria macrospora</name>
    <dbReference type="NCBI Taxonomy" id="5147"/>
    <lineage>
        <taxon>Eukaryota</taxon>
        <taxon>Fungi</taxon>
        <taxon>Dikarya</taxon>
        <taxon>Ascomycota</taxon>
        <taxon>Pezizomycotina</taxon>
        <taxon>Sordariomycetes</taxon>
        <taxon>Sordariomycetidae</taxon>
        <taxon>Sordariales</taxon>
        <taxon>Sordariaceae</taxon>
        <taxon>Sordaria</taxon>
    </lineage>
</organism>
<feature type="compositionally biased region" description="Basic residues" evidence="5">
    <location>
        <begin position="650"/>
        <end position="659"/>
    </location>
</feature>
<evidence type="ECO:0000259" key="6">
    <source>
        <dbReference type="SMART" id="SM00249"/>
    </source>
</evidence>
<dbReference type="InterPro" id="IPR001965">
    <property type="entry name" value="Znf_PHD"/>
</dbReference>
<feature type="compositionally biased region" description="Low complexity" evidence="5">
    <location>
        <begin position="629"/>
        <end position="649"/>
    </location>
</feature>
<feature type="compositionally biased region" description="Low complexity" evidence="5">
    <location>
        <begin position="499"/>
        <end position="511"/>
    </location>
</feature>
<evidence type="ECO:0000256" key="3">
    <source>
        <dbReference type="ARBA" id="ARBA00022833"/>
    </source>
</evidence>
<accession>A0A8S9A6P6</accession>
<dbReference type="Pfam" id="PF00856">
    <property type="entry name" value="SET"/>
    <property type="match status" value="1"/>
</dbReference>
<feature type="compositionally biased region" description="Pro residues" evidence="5">
    <location>
        <begin position="199"/>
        <end position="209"/>
    </location>
</feature>
<feature type="compositionally biased region" description="Basic and acidic residues" evidence="5">
    <location>
        <begin position="515"/>
        <end position="531"/>
    </location>
</feature>
<sequence>MTDKLPSLLTPIAPPSRAPFSVAAAVPAQDGTRTQENAEEEPYTIRCICKYPDDDGNTIYCDRCDTWQHIECYYPNNSEEALRNPDFAHLCVECKPRPLDRERAKENQRRKLTAGVTAGMTDKKTKRPLSKNHKKRPKPSDLPLTGQHSKAEKHVTTQDSHAAPPKKSKSSHKASQSISSQASKRSPQFGNTKSNHAHPPSPAATPPDLPADFEIHTYAPALLSDSSDRGVEIVHTNSFASLQVSNAISAWLRDHNKLQKETGWAYDDIFQPLPPNIDQLKRPVDIELSRKTLGQGIVASWKCLKAPSPIAHNVPLLELNGQIGIQSSYCADADNRYQELTSPLPYVFFHPMLPIYIDTRKEGSQARYIRRSCRPNAMLETYLSDSFELHFWLVTNRQVAAREEITLPWDFRFPNENKSRMLRVLGLPDEDTSAHTDSSVDDLEYQGLTSWLHSILSEYGGCACNLGSECAFARFHRNHLGKSQAPTNPPKTKKRKSKTSSTSTAVTAPTTDSRAASEGHLEDAPENDRRSVSGSSRSKPPSRDLTPTARQGSFDTLGILTEPTDRDKRKVSMIEETFRRIELQQQPTKKRKARGSDAATTSKKGSKSSAATQTANTTNGADERHCHFADAGTATTSKAASPAASAKSSRVTKSKKTSSRKGSVAVVSRTIPAQPARLQARPKYADATTQTTPDTEANPAPPPARPKRRLVSVTERIIQHHRFLEKLREEQRRKQNSLSQAAAPVPMEVDSPKENKTAAPVPGLVQDKTSEPSVPVKAATRDVEMPDAPAVPASQPKAEKPSVVAVSKSRPVDLKVPLPPVPSFPSSSSLASASTTPFSAVTSVAQSPFSVTGLPSPFGPPSVNSLTANPSPIKKKLSLSDYTKSRMNKAAAARPSISVPSLKPIPALDEPKSTTSDDNGGAASGSPTTEKVADATGSTTTASILATASSAV</sequence>
<keyword evidence="2" id="KW-0863">Zinc-finger</keyword>
<feature type="domain" description="SET" evidence="7">
    <location>
        <begin position="284"/>
        <end position="416"/>
    </location>
</feature>
<dbReference type="GO" id="GO:0006355">
    <property type="term" value="P:regulation of DNA-templated transcription"/>
    <property type="evidence" value="ECO:0007669"/>
    <property type="project" value="TreeGrafter"/>
</dbReference>